<dbReference type="EMBL" id="CACVBM020001143">
    <property type="protein sequence ID" value="CAA7034231.1"/>
    <property type="molecule type" value="Genomic_DNA"/>
</dbReference>
<comment type="caution">
    <text evidence="3">The sequence shown here is derived from an EMBL/GenBank/DDBJ whole genome shotgun (WGS) entry which is preliminary data.</text>
</comment>
<gene>
    <name evidence="3" type="ORF">MERR_LOCUS21466</name>
</gene>
<reference evidence="3" key="1">
    <citation type="submission" date="2020-01" db="EMBL/GenBank/DDBJ databases">
        <authorList>
            <person name="Mishra B."/>
        </authorList>
    </citation>
    <scope>NUCLEOTIDE SEQUENCE [LARGE SCALE GENOMIC DNA]</scope>
</reference>
<feature type="region of interest" description="Disordered" evidence="1">
    <location>
        <begin position="1"/>
        <end position="22"/>
    </location>
</feature>
<evidence type="ECO:0000256" key="1">
    <source>
        <dbReference type="SAM" id="MobiDB-lite"/>
    </source>
</evidence>
<sequence>MEELKAKRDDLSRRVTREEEDRRQQRLAEISCDRGNTTSTIIVGQEQCSKEHGNISRKIELVLWVYDIWEKVDLIEIGVPFPAPENRCKVVFTTRSQEYVRMRVEDPMEVQCLAENEAFDLFQKKVGQRTLGSDPEIPELAKELLENVVAFHWRSMS</sequence>
<protein>
    <recommendedName>
        <fullName evidence="2">NB-ARC domain-containing protein</fullName>
    </recommendedName>
</protein>
<organism evidence="3 4">
    <name type="scientific">Microthlaspi erraticum</name>
    <dbReference type="NCBI Taxonomy" id="1685480"/>
    <lineage>
        <taxon>Eukaryota</taxon>
        <taxon>Viridiplantae</taxon>
        <taxon>Streptophyta</taxon>
        <taxon>Embryophyta</taxon>
        <taxon>Tracheophyta</taxon>
        <taxon>Spermatophyta</taxon>
        <taxon>Magnoliopsida</taxon>
        <taxon>eudicotyledons</taxon>
        <taxon>Gunneridae</taxon>
        <taxon>Pentapetalae</taxon>
        <taxon>rosids</taxon>
        <taxon>malvids</taxon>
        <taxon>Brassicales</taxon>
        <taxon>Brassicaceae</taxon>
        <taxon>Coluteocarpeae</taxon>
        <taxon>Microthlaspi</taxon>
    </lineage>
</organism>
<dbReference type="InterPro" id="IPR002182">
    <property type="entry name" value="NB-ARC"/>
</dbReference>
<evidence type="ECO:0000313" key="4">
    <source>
        <dbReference type="Proteomes" id="UP000467841"/>
    </source>
</evidence>
<dbReference type="Pfam" id="PF00931">
    <property type="entry name" value="NB-ARC"/>
    <property type="match status" value="1"/>
</dbReference>
<dbReference type="Proteomes" id="UP000467841">
    <property type="component" value="Unassembled WGS sequence"/>
</dbReference>
<name>A0A6D2J2W1_9BRAS</name>
<dbReference type="AlphaFoldDB" id="A0A6D2J2W1"/>
<dbReference type="GO" id="GO:0043531">
    <property type="term" value="F:ADP binding"/>
    <property type="evidence" value="ECO:0007669"/>
    <property type="project" value="InterPro"/>
</dbReference>
<proteinExistence type="predicted"/>
<evidence type="ECO:0000259" key="2">
    <source>
        <dbReference type="Pfam" id="PF00931"/>
    </source>
</evidence>
<evidence type="ECO:0000313" key="3">
    <source>
        <dbReference type="EMBL" id="CAA7034231.1"/>
    </source>
</evidence>
<feature type="domain" description="NB-ARC" evidence="2">
    <location>
        <begin position="57"/>
        <end position="131"/>
    </location>
</feature>
<keyword evidence="4" id="KW-1185">Reference proteome</keyword>
<accession>A0A6D2J2W1</accession>
<dbReference type="OrthoDB" id="664960at2759"/>